<organism evidence="2 3">
    <name type="scientific">Pleurodeles waltl</name>
    <name type="common">Iberian ribbed newt</name>
    <dbReference type="NCBI Taxonomy" id="8319"/>
    <lineage>
        <taxon>Eukaryota</taxon>
        <taxon>Metazoa</taxon>
        <taxon>Chordata</taxon>
        <taxon>Craniata</taxon>
        <taxon>Vertebrata</taxon>
        <taxon>Euteleostomi</taxon>
        <taxon>Amphibia</taxon>
        <taxon>Batrachia</taxon>
        <taxon>Caudata</taxon>
        <taxon>Salamandroidea</taxon>
        <taxon>Salamandridae</taxon>
        <taxon>Pleurodelinae</taxon>
        <taxon>Pleurodeles</taxon>
    </lineage>
</organism>
<protein>
    <submittedName>
        <fullName evidence="2">Uncharacterized protein</fullName>
    </submittedName>
</protein>
<evidence type="ECO:0000313" key="3">
    <source>
        <dbReference type="Proteomes" id="UP001066276"/>
    </source>
</evidence>
<proteinExistence type="predicted"/>
<dbReference type="AlphaFoldDB" id="A0AAV7VZN0"/>
<dbReference type="EMBL" id="JANPWB010000002">
    <property type="protein sequence ID" value="KAJ1205871.1"/>
    <property type="molecule type" value="Genomic_DNA"/>
</dbReference>
<sequence length="106" mass="12208">MKPACCWRCAHGEEAGFVPIPPRSAYRKREVEVSENNQGEIKEVCDVMESKINSLTERMSRMEKSVEEQERQVHANSHDISQLKAGEKAIQDKLENVGKPYEKKQY</sequence>
<feature type="coiled-coil region" evidence="1">
    <location>
        <begin position="45"/>
        <end position="72"/>
    </location>
</feature>
<evidence type="ECO:0000313" key="2">
    <source>
        <dbReference type="EMBL" id="KAJ1205871.1"/>
    </source>
</evidence>
<gene>
    <name evidence="2" type="ORF">NDU88_001296</name>
</gene>
<evidence type="ECO:0000256" key="1">
    <source>
        <dbReference type="SAM" id="Coils"/>
    </source>
</evidence>
<dbReference type="Proteomes" id="UP001066276">
    <property type="component" value="Chromosome 1_2"/>
</dbReference>
<reference evidence="2" key="1">
    <citation type="journal article" date="2022" name="bioRxiv">
        <title>Sequencing and chromosome-scale assembly of the giantPleurodeles waltlgenome.</title>
        <authorList>
            <person name="Brown T."/>
            <person name="Elewa A."/>
            <person name="Iarovenko S."/>
            <person name="Subramanian E."/>
            <person name="Araus A.J."/>
            <person name="Petzold A."/>
            <person name="Susuki M."/>
            <person name="Suzuki K.-i.T."/>
            <person name="Hayashi T."/>
            <person name="Toyoda A."/>
            <person name="Oliveira C."/>
            <person name="Osipova E."/>
            <person name="Leigh N.D."/>
            <person name="Simon A."/>
            <person name="Yun M.H."/>
        </authorList>
    </citation>
    <scope>NUCLEOTIDE SEQUENCE</scope>
    <source>
        <strain evidence="2">20211129_DDA</strain>
        <tissue evidence="2">Liver</tissue>
    </source>
</reference>
<keyword evidence="1" id="KW-0175">Coiled coil</keyword>
<comment type="caution">
    <text evidence="2">The sequence shown here is derived from an EMBL/GenBank/DDBJ whole genome shotgun (WGS) entry which is preliminary data.</text>
</comment>
<name>A0AAV7VZN0_PLEWA</name>
<accession>A0AAV7VZN0</accession>
<keyword evidence="3" id="KW-1185">Reference proteome</keyword>